<reference evidence="10" key="1">
    <citation type="submission" date="2022-07" db="EMBL/GenBank/DDBJ databases">
        <title>Phylogenomic reconstructions and comparative analyses of Kickxellomycotina fungi.</title>
        <authorList>
            <person name="Reynolds N.K."/>
            <person name="Stajich J.E."/>
            <person name="Barry K."/>
            <person name="Grigoriev I.V."/>
            <person name="Crous P."/>
            <person name="Smith M.E."/>
        </authorList>
    </citation>
    <scope>NUCLEOTIDE SEQUENCE</scope>
    <source>
        <strain evidence="10">NBRC 105414</strain>
    </source>
</reference>
<dbReference type="EMBL" id="JANBUL010000034">
    <property type="protein sequence ID" value="KAJ2784043.1"/>
    <property type="molecule type" value="Genomic_DNA"/>
</dbReference>
<dbReference type="OrthoDB" id="10254721at2759"/>
<name>A0A9W8HE11_9FUNG</name>
<accession>A0A9W8HE11</accession>
<comment type="caution">
    <text evidence="10">The sequence shown here is derived from an EMBL/GenBank/DDBJ whole genome shotgun (WGS) entry which is preliminary data.</text>
</comment>
<evidence type="ECO:0000256" key="1">
    <source>
        <dbReference type="ARBA" id="ARBA00001946"/>
    </source>
</evidence>
<keyword evidence="6" id="KW-0547">Nucleotide-binding</keyword>
<comment type="similarity">
    <text evidence="2">Belongs to the SELO family.</text>
</comment>
<dbReference type="AlphaFoldDB" id="A0A9W8HE11"/>
<keyword evidence="5" id="KW-0479">Metal-binding</keyword>
<evidence type="ECO:0000256" key="6">
    <source>
        <dbReference type="ARBA" id="ARBA00022741"/>
    </source>
</evidence>
<evidence type="ECO:0000256" key="7">
    <source>
        <dbReference type="ARBA" id="ARBA00022840"/>
    </source>
</evidence>
<evidence type="ECO:0000256" key="3">
    <source>
        <dbReference type="ARBA" id="ARBA00022679"/>
    </source>
</evidence>
<dbReference type="NCBIfam" id="NF000658">
    <property type="entry name" value="PRK00029.1"/>
    <property type="match status" value="1"/>
</dbReference>
<evidence type="ECO:0000256" key="4">
    <source>
        <dbReference type="ARBA" id="ARBA00022695"/>
    </source>
</evidence>
<dbReference type="PANTHER" id="PTHR32057">
    <property type="entry name" value="PROTEIN ADENYLYLTRANSFERASE SELO, MITOCHONDRIAL"/>
    <property type="match status" value="1"/>
</dbReference>
<protein>
    <recommendedName>
        <fullName evidence="9">Selenoprotein O</fullName>
    </recommendedName>
</protein>
<evidence type="ECO:0000256" key="9">
    <source>
        <dbReference type="ARBA" id="ARBA00031547"/>
    </source>
</evidence>
<dbReference type="GO" id="GO:0070733">
    <property type="term" value="F:AMPylase activity"/>
    <property type="evidence" value="ECO:0007669"/>
    <property type="project" value="TreeGrafter"/>
</dbReference>
<dbReference type="GO" id="GO:0005739">
    <property type="term" value="C:mitochondrion"/>
    <property type="evidence" value="ECO:0007669"/>
    <property type="project" value="TreeGrafter"/>
</dbReference>
<keyword evidence="3" id="KW-0808">Transferase</keyword>
<keyword evidence="7" id="KW-0067">ATP-binding</keyword>
<evidence type="ECO:0000256" key="5">
    <source>
        <dbReference type="ARBA" id="ARBA00022723"/>
    </source>
</evidence>
<dbReference type="GO" id="GO:0005524">
    <property type="term" value="F:ATP binding"/>
    <property type="evidence" value="ECO:0007669"/>
    <property type="project" value="UniProtKB-KW"/>
</dbReference>
<keyword evidence="4" id="KW-0548">Nucleotidyltransferase</keyword>
<organism evidence="10 11">
    <name type="scientific">Coemansia javaensis</name>
    <dbReference type="NCBI Taxonomy" id="2761396"/>
    <lineage>
        <taxon>Eukaryota</taxon>
        <taxon>Fungi</taxon>
        <taxon>Fungi incertae sedis</taxon>
        <taxon>Zoopagomycota</taxon>
        <taxon>Kickxellomycotina</taxon>
        <taxon>Kickxellomycetes</taxon>
        <taxon>Kickxellales</taxon>
        <taxon>Kickxellaceae</taxon>
        <taxon>Coemansia</taxon>
    </lineage>
</organism>
<sequence length="594" mass="63094">MSDSAHTRLWLAAGEWAERPAWADTFTRELPGDRAVGEAPYAAAERLGAEPDEDGAVAVAVPAARLRAPRTVRGALWSWAVPERQPAPRLVAVSAGGARLVGLEPGAFWRDARAAAEAWSGGRRVGASHPWAHCYGGHQFGVWADQLGDGRAVSLGEAVGPGGARWEVQLKGAGPTPYSRFADGYAVRRSSIREFLAAEHLAALRVPSSRSLTLVFTGRTVRREADELGAVVARLAPSWVRFGSFELPAARRDLGLVRALADYVVRHHFADVIAAGPDRYAGLLRAVVRRTAAMVARWQAVGFCHGVMNTDNMSVLGLTIDYGPFAFLDAYDPGFICNHSDPGGRYAFGEQPRVALWNLLRLAGPLAALMDEGAGPPSAETVAAVQAILGEYGPAYRDEYAHVMRRKLGLFGAPRAGDVEAVVQPLLDLLAEARADYSHALRALCDAPHAVAAAAAGDGGAAAERLAERIAQRSLGLGCDPGPWQRRLAAYLLDVYGPRLREDAASGQPLSASAAAAVGERMRGENPRLVLRNWVAQDVIERAAAGDEAWVGKALEALTTHAFADQLPADLADAEKYAGPVPAWGEGLVCSCSS</sequence>
<dbReference type="InterPro" id="IPR003846">
    <property type="entry name" value="SelO"/>
</dbReference>
<keyword evidence="11" id="KW-1185">Reference proteome</keyword>
<keyword evidence="8" id="KW-0460">Magnesium</keyword>
<dbReference type="Pfam" id="PF02696">
    <property type="entry name" value="SelO"/>
    <property type="match status" value="1"/>
</dbReference>
<evidence type="ECO:0000313" key="10">
    <source>
        <dbReference type="EMBL" id="KAJ2784043.1"/>
    </source>
</evidence>
<dbReference type="PANTHER" id="PTHR32057:SF14">
    <property type="entry name" value="PROTEIN ADENYLYLTRANSFERASE SELO, MITOCHONDRIAL"/>
    <property type="match status" value="1"/>
</dbReference>
<dbReference type="Proteomes" id="UP001140217">
    <property type="component" value="Unassembled WGS sequence"/>
</dbReference>
<comment type="cofactor">
    <cofactor evidence="1">
        <name>Mg(2+)</name>
        <dbReference type="ChEBI" id="CHEBI:18420"/>
    </cofactor>
</comment>
<gene>
    <name evidence="10" type="ORF">H4R18_001356</name>
</gene>
<dbReference type="HAMAP" id="MF_00692">
    <property type="entry name" value="SelO"/>
    <property type="match status" value="1"/>
</dbReference>
<dbReference type="GO" id="GO:0046872">
    <property type="term" value="F:metal ion binding"/>
    <property type="evidence" value="ECO:0007669"/>
    <property type="project" value="UniProtKB-KW"/>
</dbReference>
<evidence type="ECO:0000256" key="2">
    <source>
        <dbReference type="ARBA" id="ARBA00009747"/>
    </source>
</evidence>
<evidence type="ECO:0000256" key="8">
    <source>
        <dbReference type="ARBA" id="ARBA00022842"/>
    </source>
</evidence>
<proteinExistence type="inferred from homology"/>
<evidence type="ECO:0000313" key="11">
    <source>
        <dbReference type="Proteomes" id="UP001140217"/>
    </source>
</evidence>